<evidence type="ECO:0000256" key="4">
    <source>
        <dbReference type="ARBA" id="ARBA00023110"/>
    </source>
</evidence>
<evidence type="ECO:0000256" key="2">
    <source>
        <dbReference type="ARBA" id="ARBA00006577"/>
    </source>
</evidence>
<evidence type="ECO:0000256" key="5">
    <source>
        <dbReference type="ARBA" id="ARBA00023235"/>
    </source>
</evidence>
<keyword evidence="3" id="KW-0963">Cytoplasm</keyword>
<dbReference type="EC" id="5.2.1.8" evidence="7"/>
<evidence type="ECO:0000313" key="9">
    <source>
        <dbReference type="EMBL" id="CAA6814950.1"/>
    </source>
</evidence>
<evidence type="ECO:0000259" key="8">
    <source>
        <dbReference type="PROSITE" id="PS50059"/>
    </source>
</evidence>
<dbReference type="GO" id="GO:0003755">
    <property type="term" value="F:peptidyl-prolyl cis-trans isomerase activity"/>
    <property type="evidence" value="ECO:0007669"/>
    <property type="project" value="UniProtKB-UniRule"/>
</dbReference>
<dbReference type="Gene3D" id="3.10.50.40">
    <property type="match status" value="1"/>
</dbReference>
<evidence type="ECO:0000256" key="6">
    <source>
        <dbReference type="PROSITE-ProRule" id="PRU00277"/>
    </source>
</evidence>
<dbReference type="PANTHER" id="PTHR43811">
    <property type="entry name" value="FKBP-TYPE PEPTIDYL-PROLYL CIS-TRANS ISOMERASE FKPA"/>
    <property type="match status" value="1"/>
</dbReference>
<evidence type="ECO:0000256" key="3">
    <source>
        <dbReference type="ARBA" id="ARBA00022490"/>
    </source>
</evidence>
<dbReference type="PANTHER" id="PTHR43811:SF19">
    <property type="entry name" value="39 KDA FK506-BINDING NUCLEAR PROTEIN"/>
    <property type="match status" value="1"/>
</dbReference>
<dbReference type="EMBL" id="CACVAS010000066">
    <property type="protein sequence ID" value="CAA6814950.1"/>
    <property type="molecule type" value="Genomic_DNA"/>
</dbReference>
<dbReference type="PROSITE" id="PS50059">
    <property type="entry name" value="FKBP_PPIASE"/>
    <property type="match status" value="1"/>
</dbReference>
<keyword evidence="5 6" id="KW-0413">Isomerase</keyword>
<feature type="domain" description="PPIase FKBP-type" evidence="8">
    <location>
        <begin position="23"/>
        <end position="104"/>
    </location>
</feature>
<organism evidence="9">
    <name type="scientific">uncultured Sulfurovum sp</name>
    <dbReference type="NCBI Taxonomy" id="269237"/>
    <lineage>
        <taxon>Bacteria</taxon>
        <taxon>Pseudomonadati</taxon>
        <taxon>Campylobacterota</taxon>
        <taxon>Epsilonproteobacteria</taxon>
        <taxon>Campylobacterales</taxon>
        <taxon>Sulfurovaceae</taxon>
        <taxon>Sulfurovum</taxon>
        <taxon>environmental samples</taxon>
    </lineage>
</organism>
<protein>
    <recommendedName>
        <fullName evidence="7">Peptidyl-prolyl cis-trans isomerase</fullName>
        <ecNumber evidence="7">5.2.1.8</ecNumber>
    </recommendedName>
</protein>
<evidence type="ECO:0000256" key="7">
    <source>
        <dbReference type="RuleBase" id="RU003915"/>
    </source>
</evidence>
<dbReference type="AlphaFoldDB" id="A0A6S6SWE5"/>
<proteinExistence type="inferred from homology"/>
<dbReference type="InterPro" id="IPR046357">
    <property type="entry name" value="PPIase_dom_sf"/>
</dbReference>
<reference evidence="9" key="1">
    <citation type="submission" date="2020-01" db="EMBL/GenBank/DDBJ databases">
        <authorList>
            <person name="Meier V. D."/>
            <person name="Meier V D."/>
        </authorList>
    </citation>
    <scope>NUCLEOTIDE SEQUENCE</scope>
    <source>
        <strain evidence="9">HLG_WM_MAG_01</strain>
    </source>
</reference>
<comment type="catalytic activity">
    <reaction evidence="1 6 7">
        <text>[protein]-peptidylproline (omega=180) = [protein]-peptidylproline (omega=0)</text>
        <dbReference type="Rhea" id="RHEA:16237"/>
        <dbReference type="Rhea" id="RHEA-COMP:10747"/>
        <dbReference type="Rhea" id="RHEA-COMP:10748"/>
        <dbReference type="ChEBI" id="CHEBI:83833"/>
        <dbReference type="ChEBI" id="CHEBI:83834"/>
        <dbReference type="EC" id="5.2.1.8"/>
    </reaction>
</comment>
<sequence length="104" mass="11651">MKLKKGIKLIEETVGIGEIIKKDDVVEIELNMWLNNGEQVLKAHRETYRVGSRKMISGIEYTLEGMRKSGKCKVKISPHLAYGKEGVAETIPPNSVLICEILLV</sequence>
<comment type="similarity">
    <text evidence="2 7">Belongs to the FKBP-type PPIase family.</text>
</comment>
<name>A0A6S6SWE5_9BACT</name>
<dbReference type="Pfam" id="PF00254">
    <property type="entry name" value="FKBP_C"/>
    <property type="match status" value="1"/>
</dbReference>
<gene>
    <name evidence="9" type="ORF">HELGO_WM3737</name>
</gene>
<dbReference type="SUPFAM" id="SSF54534">
    <property type="entry name" value="FKBP-like"/>
    <property type="match status" value="1"/>
</dbReference>
<keyword evidence="4 6" id="KW-0697">Rotamase</keyword>
<dbReference type="InterPro" id="IPR001179">
    <property type="entry name" value="PPIase_FKBP_dom"/>
</dbReference>
<evidence type="ECO:0000256" key="1">
    <source>
        <dbReference type="ARBA" id="ARBA00000971"/>
    </source>
</evidence>
<accession>A0A6S6SWE5</accession>